<evidence type="ECO:0000313" key="5">
    <source>
        <dbReference type="EMBL" id="KFE66362.1"/>
    </source>
</evidence>
<evidence type="ECO:0000259" key="2">
    <source>
        <dbReference type="Pfam" id="PF00535"/>
    </source>
</evidence>
<feature type="domain" description="WsaF N-terminal" evidence="3">
    <location>
        <begin position="957"/>
        <end position="1076"/>
    </location>
</feature>
<dbReference type="CDD" id="cd03801">
    <property type="entry name" value="GT4_PimA-like"/>
    <property type="match status" value="1"/>
</dbReference>
<feature type="domain" description="Glycosyltransferase 2-like" evidence="2">
    <location>
        <begin position="614"/>
        <end position="790"/>
    </location>
</feature>
<dbReference type="CDD" id="cd04186">
    <property type="entry name" value="GT_2_like_c"/>
    <property type="match status" value="1"/>
</dbReference>
<dbReference type="Gene3D" id="3.90.550.10">
    <property type="entry name" value="Spore Coat Polysaccharide Biosynthesis Protein SpsA, Chain A"/>
    <property type="match status" value="2"/>
</dbReference>
<dbReference type="InterPro" id="IPR050834">
    <property type="entry name" value="Glycosyltransf_2"/>
</dbReference>
<evidence type="ECO:0000313" key="6">
    <source>
        <dbReference type="Proteomes" id="UP000028725"/>
    </source>
</evidence>
<dbReference type="SUPFAM" id="SSF53756">
    <property type="entry name" value="UDP-Glycosyltransferase/glycogen phosphorylase"/>
    <property type="match status" value="1"/>
</dbReference>
<keyword evidence="5" id="KW-0808">Transferase</keyword>
<feature type="region of interest" description="Disordered" evidence="1">
    <location>
        <begin position="1"/>
        <end position="43"/>
    </location>
</feature>
<dbReference type="InterPro" id="IPR055050">
    <property type="entry name" value="WsaF_C"/>
</dbReference>
<feature type="domain" description="WsaF C-terminal" evidence="4">
    <location>
        <begin position="1122"/>
        <end position="1250"/>
    </location>
</feature>
<dbReference type="InterPro" id="IPR048510">
    <property type="entry name" value="WsaF_N"/>
</dbReference>
<feature type="domain" description="Glycosyltransferase 2-like" evidence="2">
    <location>
        <begin position="368"/>
        <end position="521"/>
    </location>
</feature>
<dbReference type="Pfam" id="PF00535">
    <property type="entry name" value="Glycos_transf_2"/>
    <property type="match status" value="2"/>
</dbReference>
<dbReference type="SUPFAM" id="SSF53448">
    <property type="entry name" value="Nucleotide-diphospho-sugar transferases"/>
    <property type="match status" value="2"/>
</dbReference>
<sequence length="1319" mass="146552">MSNQEKKNPPSRSGGGRRNRQKQAPAGRPLPRQGALSDEGGYVYQGQPTVGELAEMVAAERLVIDELRGSGEDRASELVAHERTLRMLLQELRHRTAVPPAPPATPAAHGPVNISPHVMDFLVPGSHRGGVGKAVTAAKRAVLRGLKPFHMELLRPQHRFNEALIASLNDLLALQGKAGARQQADGIWSRLVPLANPTAWSVSSHRSVGTGALVALAKRSYLSALGPVLRELFRAQAAWNAKAVEALARLARRDGTPPTAAEAASAKELLSSLWRLSDPFNLPGLSAGVRAAAPLWREVLRRQHRFNEQVTEQLRLLLGANSQVRVVELSPYEEWCARVEPEQRAEAEREAEELESPPLISVVAVGTNVSEAEVRATLGSLLKQSYGEWELCIASTGTVSRKLSTWVEMQDAEDERIHIVTESVGNDPARAYEAARALAQGEIIAFMELGDELAPHALAEVARRTRAEIDFDVLYADEDQLDENRRRREPFFKPDWSPDLLRSCHYWGSLLVVRRSLLERVGGHQPGLVGFHGYDLALRLSEQTQRITHVPRVLLHRRATAPGPLANVPVPQAGPGRRVLAEHLRRLGEQGEALVSPSGTLRVRYPVQGTPRVSIIVPFKDKPELLETLVTSFVKYTRYPNVELLLISNNSTKPETFALLETLTDPRIRKLTWDHPFNYSAINNFGVEQATGELLLFLNNDIEVIEEGWLEELIGQAQRPEVGLVGARLLFPDGTLQHAGVVVGLGGYAGHPFTQLAPTASTPMGRADWTRNYLAVTGACVMMRRTIFEQLEGFDECFIVCGSDVELGLRAVEHGLRVVYTPHATLIHHESATRKTDSIPENDFWRSYVAYRRWLYGGDPFYNANLTLLGSDGSFRGTEDAQSLAIQVLLGELPSSRVDDVTAARANHVRHLSGQVRALDYSVEVVERSRAEAPRQLAALRSEGLRRVTWFVPGFGHPYGGVHTILRFGDLLKRRHGVENTIVIYDTPRVTPREMEARIAPLFPEPPGQFHIIQRSEDLAGLPPSDLAIATLWTSAYVMLQYPRAKARAYFIQDFEPLFYPAGSYYALAEQTYRMGFYGIFNTQGLHDHVTANYPMEGCWFEPTVERSVFHARRPARKGPVRLFFYARPSTDRNAFELGLATLSQLKKELGNAVEIVTAGEKWDPAVFGVQGVIHNYGILPYEKTGDLYRECDVGLCFMFTKHPSYLPFEMMACGVTVVTNDNPANLWLLEHEKNCLLAEPTYSCVLTQLRHAVQDASLRARISAAAVERVTRTTWEEQVDKVYAALMGLPVSRAELPHPGELRQPVSFPTSSFRAGRS</sequence>
<proteinExistence type="predicted"/>
<dbReference type="Proteomes" id="UP000028725">
    <property type="component" value="Unassembled WGS sequence"/>
</dbReference>
<evidence type="ECO:0000259" key="3">
    <source>
        <dbReference type="Pfam" id="PF21374"/>
    </source>
</evidence>
<dbReference type="GO" id="GO:0016740">
    <property type="term" value="F:transferase activity"/>
    <property type="evidence" value="ECO:0007669"/>
    <property type="project" value="UniProtKB-KW"/>
</dbReference>
<protein>
    <submittedName>
        <fullName evidence="5">Glycosyl transferase, group 2 family protein</fullName>
    </submittedName>
</protein>
<dbReference type="EMBL" id="JMCB01000010">
    <property type="protein sequence ID" value="KFE66362.1"/>
    <property type="molecule type" value="Genomic_DNA"/>
</dbReference>
<dbReference type="PANTHER" id="PTHR43685">
    <property type="entry name" value="GLYCOSYLTRANSFERASE"/>
    <property type="match status" value="1"/>
</dbReference>
<dbReference type="Gene3D" id="3.40.50.2000">
    <property type="entry name" value="Glycogen Phosphorylase B"/>
    <property type="match status" value="1"/>
</dbReference>
<dbReference type="Gene3D" id="3.40.50.11090">
    <property type="match status" value="1"/>
</dbReference>
<dbReference type="GO" id="GO:0030247">
    <property type="term" value="F:polysaccharide binding"/>
    <property type="evidence" value="ECO:0007669"/>
    <property type="project" value="InterPro"/>
</dbReference>
<dbReference type="STRING" id="394096.DB31_0835"/>
<keyword evidence="6" id="KW-1185">Reference proteome</keyword>
<dbReference type="PANTHER" id="PTHR43685:SF2">
    <property type="entry name" value="GLYCOSYLTRANSFERASE 2-LIKE DOMAIN-CONTAINING PROTEIN"/>
    <property type="match status" value="1"/>
</dbReference>
<dbReference type="Pfam" id="PF21374">
    <property type="entry name" value="WsaF_N"/>
    <property type="match status" value="1"/>
</dbReference>
<evidence type="ECO:0000259" key="4">
    <source>
        <dbReference type="Pfam" id="PF22772"/>
    </source>
</evidence>
<evidence type="ECO:0000256" key="1">
    <source>
        <dbReference type="SAM" id="MobiDB-lite"/>
    </source>
</evidence>
<gene>
    <name evidence="5" type="ORF">DB31_0835</name>
</gene>
<dbReference type="Pfam" id="PF22772">
    <property type="entry name" value="WsaF_C"/>
    <property type="match status" value="1"/>
</dbReference>
<dbReference type="InterPro" id="IPR029044">
    <property type="entry name" value="Nucleotide-diphossugar_trans"/>
</dbReference>
<dbReference type="PATRIC" id="fig|394096.3.peg.5182"/>
<organism evidence="5 6">
    <name type="scientific">Hyalangium minutum</name>
    <dbReference type="NCBI Taxonomy" id="394096"/>
    <lineage>
        <taxon>Bacteria</taxon>
        <taxon>Pseudomonadati</taxon>
        <taxon>Myxococcota</taxon>
        <taxon>Myxococcia</taxon>
        <taxon>Myxococcales</taxon>
        <taxon>Cystobacterineae</taxon>
        <taxon>Archangiaceae</taxon>
        <taxon>Hyalangium</taxon>
    </lineage>
</organism>
<accession>A0A085WF99</accession>
<comment type="caution">
    <text evidence="5">The sequence shown here is derived from an EMBL/GenBank/DDBJ whole genome shotgun (WGS) entry which is preliminary data.</text>
</comment>
<name>A0A085WF99_9BACT</name>
<dbReference type="RefSeq" id="WP_063769262.1">
    <property type="nucleotide sequence ID" value="NZ_JMCB01000010.1"/>
</dbReference>
<reference evidence="5 6" key="1">
    <citation type="submission" date="2014-04" db="EMBL/GenBank/DDBJ databases">
        <title>Genome assembly of Hyalangium minutum DSM 14724.</title>
        <authorList>
            <person name="Sharma G."/>
            <person name="Subramanian S."/>
        </authorList>
    </citation>
    <scope>NUCLEOTIDE SEQUENCE [LARGE SCALE GENOMIC DNA]</scope>
    <source>
        <strain evidence="5 6">DSM 14724</strain>
    </source>
</reference>
<dbReference type="InterPro" id="IPR001173">
    <property type="entry name" value="Glyco_trans_2-like"/>
</dbReference>